<reference evidence="1 2" key="1">
    <citation type="submission" date="2016-04" db="EMBL/GenBank/DDBJ databases">
        <title>Draft Genome Assembly of the Bloom-forming Cyanobacterium Nodularia spumigena Strain CENA596 in Shrimp Production Ponds.</title>
        <authorList>
            <person name="Popin R.V."/>
            <person name="Rigonato J."/>
            <person name="Abreu V.A."/>
            <person name="Andreote A.P."/>
            <person name="Silveira S.B."/>
            <person name="Odebrecht C."/>
            <person name="Fiore M.F."/>
        </authorList>
    </citation>
    <scope>NUCLEOTIDE SEQUENCE [LARGE SCALE GENOMIC DNA]</scope>
    <source>
        <strain evidence="1 2">CENA596</strain>
    </source>
</reference>
<dbReference type="SUPFAM" id="SSF53335">
    <property type="entry name" value="S-adenosyl-L-methionine-dependent methyltransferases"/>
    <property type="match status" value="1"/>
</dbReference>
<dbReference type="Gene3D" id="3.40.50.150">
    <property type="entry name" value="Vaccinia Virus protein VP39"/>
    <property type="match status" value="1"/>
</dbReference>
<dbReference type="AlphaFoldDB" id="A0A161UY74"/>
<accession>A0A161UY74</accession>
<evidence type="ECO:0008006" key="3">
    <source>
        <dbReference type="Google" id="ProtNLM"/>
    </source>
</evidence>
<proteinExistence type="predicted"/>
<evidence type="ECO:0000313" key="2">
    <source>
        <dbReference type="Proteomes" id="UP000076555"/>
    </source>
</evidence>
<comment type="caution">
    <text evidence="1">The sequence shown here is derived from an EMBL/GenBank/DDBJ whole genome shotgun (WGS) entry which is preliminary data.</text>
</comment>
<sequence length="240" mass="27514">MNNQPYTQNFYESLREGSRCSAQEVVPLVMELTQANSLVDVGCGLGTWLSAFQDAGIEDYLGIDGDYVDVNMLEIEPSKFLCFDLKQPLEVERKFDLVVSLEVAEHLPSESAEIFIQSLTKLGNIVLFSAAIPFQGGTNHLNEQWPQYWAEIFTQYGYVAIDCLRRKIWSNEKVEAWYAQNLLIFVKESCLFEYPFLAREFQPGEHNLGMVHPQIYESAIAAVKWQMHLELEKLKSQLET</sequence>
<gene>
    <name evidence="1" type="ORF">A2T98_03615</name>
</gene>
<dbReference type="InterPro" id="IPR029063">
    <property type="entry name" value="SAM-dependent_MTases_sf"/>
</dbReference>
<dbReference type="RefSeq" id="WP_063871590.1">
    <property type="nucleotide sequence ID" value="NZ_CAWMRI010000039.1"/>
</dbReference>
<dbReference type="EMBL" id="LWAJ01000039">
    <property type="protein sequence ID" value="KZL51173.1"/>
    <property type="molecule type" value="Genomic_DNA"/>
</dbReference>
<dbReference type="Pfam" id="PF13489">
    <property type="entry name" value="Methyltransf_23"/>
    <property type="match status" value="1"/>
</dbReference>
<dbReference type="OrthoDB" id="9791837at2"/>
<dbReference type="CDD" id="cd02440">
    <property type="entry name" value="AdoMet_MTases"/>
    <property type="match status" value="1"/>
</dbReference>
<name>A0A161UY74_NODSP</name>
<evidence type="ECO:0000313" key="1">
    <source>
        <dbReference type="EMBL" id="KZL51173.1"/>
    </source>
</evidence>
<protein>
    <recommendedName>
        <fullName evidence="3">Methyltransferase type 11</fullName>
    </recommendedName>
</protein>
<dbReference type="Proteomes" id="UP000076555">
    <property type="component" value="Unassembled WGS sequence"/>
</dbReference>
<organism evidence="1 2">
    <name type="scientific">Nodularia spumigena CENA596</name>
    <dbReference type="NCBI Taxonomy" id="1819295"/>
    <lineage>
        <taxon>Bacteria</taxon>
        <taxon>Bacillati</taxon>
        <taxon>Cyanobacteriota</taxon>
        <taxon>Cyanophyceae</taxon>
        <taxon>Nostocales</taxon>
        <taxon>Nodulariaceae</taxon>
        <taxon>Nodularia</taxon>
    </lineage>
</organism>